<name>A0AAN9TRP5_9HEMI</name>
<keyword evidence="3" id="KW-1185">Reference proteome</keyword>
<proteinExistence type="predicted"/>
<gene>
    <name evidence="2" type="ORF">V9T40_004287</name>
</gene>
<feature type="region of interest" description="Disordered" evidence="1">
    <location>
        <begin position="63"/>
        <end position="132"/>
    </location>
</feature>
<protein>
    <submittedName>
        <fullName evidence="2">Uncharacterized protein</fullName>
    </submittedName>
</protein>
<comment type="caution">
    <text evidence="2">The sequence shown here is derived from an EMBL/GenBank/DDBJ whole genome shotgun (WGS) entry which is preliminary data.</text>
</comment>
<dbReference type="EMBL" id="JBBCAQ010000004">
    <property type="protein sequence ID" value="KAK7604014.1"/>
    <property type="molecule type" value="Genomic_DNA"/>
</dbReference>
<evidence type="ECO:0000313" key="2">
    <source>
        <dbReference type="EMBL" id="KAK7604014.1"/>
    </source>
</evidence>
<dbReference type="AlphaFoldDB" id="A0AAN9TRP5"/>
<organism evidence="2 3">
    <name type="scientific">Parthenolecanium corni</name>
    <dbReference type="NCBI Taxonomy" id="536013"/>
    <lineage>
        <taxon>Eukaryota</taxon>
        <taxon>Metazoa</taxon>
        <taxon>Ecdysozoa</taxon>
        <taxon>Arthropoda</taxon>
        <taxon>Hexapoda</taxon>
        <taxon>Insecta</taxon>
        <taxon>Pterygota</taxon>
        <taxon>Neoptera</taxon>
        <taxon>Paraneoptera</taxon>
        <taxon>Hemiptera</taxon>
        <taxon>Sternorrhyncha</taxon>
        <taxon>Coccoidea</taxon>
        <taxon>Coccidae</taxon>
        <taxon>Parthenolecanium</taxon>
    </lineage>
</organism>
<reference evidence="2 3" key="1">
    <citation type="submission" date="2024-03" db="EMBL/GenBank/DDBJ databases">
        <title>Adaptation during the transition from Ophiocordyceps entomopathogen to insect associate is accompanied by gene loss and intensified selection.</title>
        <authorList>
            <person name="Ward C.M."/>
            <person name="Onetto C.A."/>
            <person name="Borneman A.R."/>
        </authorList>
    </citation>
    <scope>NUCLEOTIDE SEQUENCE [LARGE SCALE GENOMIC DNA]</scope>
    <source>
        <strain evidence="2">AWRI1</strain>
        <tissue evidence="2">Single Adult Female</tissue>
    </source>
</reference>
<evidence type="ECO:0000256" key="1">
    <source>
        <dbReference type="SAM" id="MobiDB-lite"/>
    </source>
</evidence>
<feature type="compositionally biased region" description="Basic and acidic residues" evidence="1">
    <location>
        <begin position="96"/>
        <end position="112"/>
    </location>
</feature>
<feature type="compositionally biased region" description="Acidic residues" evidence="1">
    <location>
        <begin position="122"/>
        <end position="132"/>
    </location>
</feature>
<sequence length="190" mass="21405">MTATKNCIFGHSLGSNQSNPMSTFLPPSLGMHFKFFRPNMRLSWRSSSLLTFSKLQCSARSSSAHQSRRASFRSDGEVDGLTEMPGSPVTDEESLLPDREPSRPQKVTDLRKSSQIRLSDGDSGDEDDDQGDVFGEVESEQQRLVRSFVDVSSMFVLNLPIIQRDCHRRLRHGLRTVGSQALLFRLRIFP</sequence>
<dbReference type="Proteomes" id="UP001367676">
    <property type="component" value="Unassembled WGS sequence"/>
</dbReference>
<accession>A0AAN9TRP5</accession>
<evidence type="ECO:0000313" key="3">
    <source>
        <dbReference type="Proteomes" id="UP001367676"/>
    </source>
</evidence>